<evidence type="ECO:0008006" key="3">
    <source>
        <dbReference type="Google" id="ProtNLM"/>
    </source>
</evidence>
<proteinExistence type="predicted"/>
<organism evidence="1 2">
    <name type="scientific">Galerina marginata (strain CBS 339.88)</name>
    <dbReference type="NCBI Taxonomy" id="685588"/>
    <lineage>
        <taxon>Eukaryota</taxon>
        <taxon>Fungi</taxon>
        <taxon>Dikarya</taxon>
        <taxon>Basidiomycota</taxon>
        <taxon>Agaricomycotina</taxon>
        <taxon>Agaricomycetes</taxon>
        <taxon>Agaricomycetidae</taxon>
        <taxon>Agaricales</taxon>
        <taxon>Agaricineae</taxon>
        <taxon>Strophariaceae</taxon>
        <taxon>Galerina</taxon>
    </lineage>
</organism>
<sequence length="430" mass="48808">MALRNPSRLVLPNELLELIINNLQAEIDEDQATLISCSYTNRILCIICQTRLFQNVVIVHGKGHVGGNIIFFDDKQSTGYRFLRLLEESPHIGSYVRKITLQAVFPHSVPDPDTISSKDPKFSFYAIPSRLQNLQKFVFLAPTYLPWSQLDEPIRALLRHMAQSLPALDFHIFQGIPISVFYNCVALHDLRLASFEKNADPTAVLHTRAKLRTLEVRHGPPISGSNTLPLWLKHASSPFDLTQLMDWTLHSSDYLVSDIQGIFELCSKTLERLDWDLGSQYEFPFDINGLTPGFEPETTPPNLGSLHRLRRLKFRTTVCGSGEVPISDIPTASSILETLPYNVHSPPFEVILDVYLQEYPIDRFSTFPWFTLVNVLCGNRILPRLAGVELNFIPDKEISISPQDLASSLDQNEDLCKLRRRGLLSYACFF</sequence>
<name>A0A067TLG7_GALM3</name>
<dbReference type="OrthoDB" id="3120925at2759"/>
<accession>A0A067TLG7</accession>
<evidence type="ECO:0000313" key="1">
    <source>
        <dbReference type="EMBL" id="KDR83192.1"/>
    </source>
</evidence>
<keyword evidence="2" id="KW-1185">Reference proteome</keyword>
<dbReference type="AlphaFoldDB" id="A0A067TLG7"/>
<evidence type="ECO:0000313" key="2">
    <source>
        <dbReference type="Proteomes" id="UP000027222"/>
    </source>
</evidence>
<protein>
    <recommendedName>
        <fullName evidence="3">F-box domain-containing protein</fullName>
    </recommendedName>
</protein>
<dbReference type="HOGENOM" id="CLU_051704_0_0_1"/>
<reference evidence="2" key="1">
    <citation type="journal article" date="2014" name="Proc. Natl. Acad. Sci. U.S.A.">
        <title>Extensive sampling of basidiomycete genomes demonstrates inadequacy of the white-rot/brown-rot paradigm for wood decay fungi.</title>
        <authorList>
            <person name="Riley R."/>
            <person name="Salamov A.A."/>
            <person name="Brown D.W."/>
            <person name="Nagy L.G."/>
            <person name="Floudas D."/>
            <person name="Held B.W."/>
            <person name="Levasseur A."/>
            <person name="Lombard V."/>
            <person name="Morin E."/>
            <person name="Otillar R."/>
            <person name="Lindquist E.A."/>
            <person name="Sun H."/>
            <person name="LaButti K.M."/>
            <person name="Schmutz J."/>
            <person name="Jabbour D."/>
            <person name="Luo H."/>
            <person name="Baker S.E."/>
            <person name="Pisabarro A.G."/>
            <person name="Walton J.D."/>
            <person name="Blanchette R.A."/>
            <person name="Henrissat B."/>
            <person name="Martin F."/>
            <person name="Cullen D."/>
            <person name="Hibbett D.S."/>
            <person name="Grigoriev I.V."/>
        </authorList>
    </citation>
    <scope>NUCLEOTIDE SEQUENCE [LARGE SCALE GENOMIC DNA]</scope>
    <source>
        <strain evidence="2">CBS 339.88</strain>
    </source>
</reference>
<gene>
    <name evidence="1" type="ORF">GALMADRAFT_152136</name>
</gene>
<dbReference type="Proteomes" id="UP000027222">
    <property type="component" value="Unassembled WGS sequence"/>
</dbReference>
<dbReference type="EMBL" id="KL142369">
    <property type="protein sequence ID" value="KDR83192.1"/>
    <property type="molecule type" value="Genomic_DNA"/>
</dbReference>